<sequence length="216" mass="21787">SDFYEAQAGKVEARPSGNSAYVPGAPDEWVFFQELSQMESTFKLKLVSPVDPLPMLLLGGEGSVTVDQGGDGKGFKGGGKGGPTTVSMLDGWVKFRTDPATADQVQKIRGSLQSVFQTFCQNSDHIPPAASLALLDKVAAMLSNPASGSTGMKRPADGSAEGDNRGGPASRLTPKMPAKGGSWGKGGGGGGGGKGGGASWQGGGGGKGGWKGGKGW</sequence>
<dbReference type="EMBL" id="CAJNNV010000247">
    <property type="protein sequence ID" value="CAE8581942.1"/>
    <property type="molecule type" value="Genomic_DNA"/>
</dbReference>
<evidence type="ECO:0000313" key="3">
    <source>
        <dbReference type="Proteomes" id="UP000654075"/>
    </source>
</evidence>
<feature type="non-terminal residue" evidence="2">
    <location>
        <position position="216"/>
    </location>
</feature>
<keyword evidence="3" id="KW-1185">Reference proteome</keyword>
<accession>A0A813D153</accession>
<proteinExistence type="predicted"/>
<reference evidence="2" key="1">
    <citation type="submission" date="2021-02" db="EMBL/GenBank/DDBJ databases">
        <authorList>
            <person name="Dougan E. K."/>
            <person name="Rhodes N."/>
            <person name="Thang M."/>
            <person name="Chan C."/>
        </authorList>
    </citation>
    <scope>NUCLEOTIDE SEQUENCE</scope>
</reference>
<feature type="region of interest" description="Disordered" evidence="1">
    <location>
        <begin position="144"/>
        <end position="216"/>
    </location>
</feature>
<organism evidence="2 3">
    <name type="scientific">Polarella glacialis</name>
    <name type="common">Dinoflagellate</name>
    <dbReference type="NCBI Taxonomy" id="89957"/>
    <lineage>
        <taxon>Eukaryota</taxon>
        <taxon>Sar</taxon>
        <taxon>Alveolata</taxon>
        <taxon>Dinophyceae</taxon>
        <taxon>Suessiales</taxon>
        <taxon>Suessiaceae</taxon>
        <taxon>Polarella</taxon>
    </lineage>
</organism>
<name>A0A813D153_POLGL</name>
<dbReference type="OrthoDB" id="10428195at2759"/>
<comment type="caution">
    <text evidence="2">The sequence shown here is derived from an EMBL/GenBank/DDBJ whole genome shotgun (WGS) entry which is preliminary data.</text>
</comment>
<gene>
    <name evidence="2" type="ORF">PGLA1383_LOCUS950</name>
</gene>
<evidence type="ECO:0000313" key="2">
    <source>
        <dbReference type="EMBL" id="CAE8581942.1"/>
    </source>
</evidence>
<dbReference type="Proteomes" id="UP000654075">
    <property type="component" value="Unassembled WGS sequence"/>
</dbReference>
<dbReference type="AlphaFoldDB" id="A0A813D153"/>
<feature type="compositionally biased region" description="Gly residues" evidence="1">
    <location>
        <begin position="181"/>
        <end position="216"/>
    </location>
</feature>
<evidence type="ECO:0000256" key="1">
    <source>
        <dbReference type="SAM" id="MobiDB-lite"/>
    </source>
</evidence>
<protein>
    <submittedName>
        <fullName evidence="2">Uncharacterized protein</fullName>
    </submittedName>
</protein>